<reference evidence="1 2" key="1">
    <citation type="submission" date="2019-11" db="EMBL/GenBank/DDBJ databases">
        <title>Venatorbacter sp. nov. a predator of Campylobacter and other Gram-negative bacteria.</title>
        <authorList>
            <person name="Saeedi A."/>
            <person name="Cummings N.J."/>
            <person name="Connerton I.F."/>
            <person name="Connerton P.L."/>
        </authorList>
    </citation>
    <scope>NUCLEOTIDE SEQUENCE [LARGE SCALE GENOMIC DNA]</scope>
    <source>
        <strain evidence="1">XL5</strain>
    </source>
</reference>
<evidence type="ECO:0000313" key="2">
    <source>
        <dbReference type="Proteomes" id="UP000596074"/>
    </source>
</evidence>
<evidence type="ECO:0000313" key="1">
    <source>
        <dbReference type="EMBL" id="QQD24004.1"/>
    </source>
</evidence>
<organism evidence="1 2">
    <name type="scientific">Venatoribacter cucullus</name>
    <dbReference type="NCBI Taxonomy" id="2661630"/>
    <lineage>
        <taxon>Bacteria</taxon>
        <taxon>Pseudomonadati</taxon>
        <taxon>Pseudomonadota</taxon>
        <taxon>Gammaproteobacteria</taxon>
        <taxon>Oceanospirillales</taxon>
        <taxon>Oceanospirillaceae</taxon>
        <taxon>Venatoribacter</taxon>
    </lineage>
</organism>
<protein>
    <submittedName>
        <fullName evidence="1">Uncharacterized protein</fullName>
    </submittedName>
</protein>
<dbReference type="Proteomes" id="UP000596074">
    <property type="component" value="Chromosome"/>
</dbReference>
<proteinExistence type="predicted"/>
<sequence>MTKIDRSQNRIQPLQSRKFSALNLTERLRLQEWLAQAWQRVRAGG</sequence>
<dbReference type="AlphaFoldDB" id="A0A9X7V1Q2"/>
<dbReference type="EMBL" id="CP046056">
    <property type="protein sequence ID" value="QQD24004.1"/>
    <property type="molecule type" value="Genomic_DNA"/>
</dbReference>
<accession>A0A9X7V1Q2</accession>
<dbReference type="RefSeq" id="WP_228346556.1">
    <property type="nucleotide sequence ID" value="NZ_CP046056.1"/>
</dbReference>
<dbReference type="KEGG" id="vcw:GJQ55_05690"/>
<name>A0A9X7V1Q2_9GAMM</name>
<keyword evidence="2" id="KW-1185">Reference proteome</keyword>
<gene>
    <name evidence="1" type="ORF">GJQ55_05690</name>
</gene>